<dbReference type="EMBL" id="HBUF01177970">
    <property type="protein sequence ID" value="CAG6654481.1"/>
    <property type="molecule type" value="Transcribed_RNA"/>
</dbReference>
<protein>
    <submittedName>
        <fullName evidence="1">Uncharacterized protein</fullName>
    </submittedName>
</protein>
<sequence length="435" mass="49030">MVKSLREHIQKHRVQRVVSERFLCSLNCFCYSCANRIRMSSGEESTRSECPSPQSTIKDILSSSDSENEVEIVKEIPSTQENPQMVEEEVREPPPLYRPSVSFAPKKTVMEIPKIGTRKVSRKSQKKKVATTVTLTKAQSEKIWNTNPNNFKSFLLLLWCADFFKMLIPYMETLQELAMDQMNLDMKKKVVVWTKALQMMRKSIGAEEFGRVSWTCFSEQCSKQTYSTVFIDFTIPTEWRVMFIDAFKGFRLVFRTPTCSSLPATATTSTSCTTAPGPAQPAAVPVSRTLNDCSAPTPIAPSGGLFENLNGTPSVPLIPCSIWQRDGGKLNTASSDGFSFDLATDQVIKVDILPYSIGCKTDKKDWWQATTFRSTITYSKNSELAAAVDRLQAAIMMHMERKQVGTNIKVESKALKRNIEDNESYGGFGRFQRRQ</sequence>
<accession>A0A8D8RQD6</accession>
<organism evidence="1">
    <name type="scientific">Cacopsylla melanoneura</name>
    <dbReference type="NCBI Taxonomy" id="428564"/>
    <lineage>
        <taxon>Eukaryota</taxon>
        <taxon>Metazoa</taxon>
        <taxon>Ecdysozoa</taxon>
        <taxon>Arthropoda</taxon>
        <taxon>Hexapoda</taxon>
        <taxon>Insecta</taxon>
        <taxon>Pterygota</taxon>
        <taxon>Neoptera</taxon>
        <taxon>Paraneoptera</taxon>
        <taxon>Hemiptera</taxon>
        <taxon>Sternorrhyncha</taxon>
        <taxon>Psylloidea</taxon>
        <taxon>Psyllidae</taxon>
        <taxon>Psyllinae</taxon>
        <taxon>Cacopsylla</taxon>
    </lineage>
</organism>
<evidence type="ECO:0000313" key="1">
    <source>
        <dbReference type="EMBL" id="CAG6654481.1"/>
    </source>
</evidence>
<name>A0A8D8RQD6_9HEMI</name>
<reference evidence="1" key="1">
    <citation type="submission" date="2021-05" db="EMBL/GenBank/DDBJ databases">
        <authorList>
            <person name="Alioto T."/>
            <person name="Alioto T."/>
            <person name="Gomez Garrido J."/>
        </authorList>
    </citation>
    <scope>NUCLEOTIDE SEQUENCE</scope>
</reference>
<proteinExistence type="predicted"/>
<dbReference type="AlphaFoldDB" id="A0A8D8RQD6"/>